<evidence type="ECO:0000313" key="8">
    <source>
        <dbReference type="EMBL" id="MFE4105406.1"/>
    </source>
</evidence>
<dbReference type="Gene3D" id="3.30.450.20">
    <property type="entry name" value="PAS domain"/>
    <property type="match status" value="1"/>
</dbReference>
<comment type="caution">
    <text evidence="8">The sequence shown here is derived from an EMBL/GenBank/DDBJ whole genome shotgun (WGS) entry which is preliminary data.</text>
</comment>
<dbReference type="PROSITE" id="PS50885">
    <property type="entry name" value="HAMP"/>
    <property type="match status" value="2"/>
</dbReference>
<dbReference type="Proteomes" id="UP001600165">
    <property type="component" value="Unassembled WGS sequence"/>
</dbReference>
<evidence type="ECO:0000256" key="1">
    <source>
        <dbReference type="ARBA" id="ARBA00023224"/>
    </source>
</evidence>
<feature type="transmembrane region" description="Helical" evidence="4">
    <location>
        <begin position="374"/>
        <end position="397"/>
    </location>
</feature>
<dbReference type="CDD" id="cd06225">
    <property type="entry name" value="HAMP"/>
    <property type="match status" value="1"/>
</dbReference>
<dbReference type="PANTHER" id="PTHR32089:SF114">
    <property type="entry name" value="METHYL-ACCEPTING CHEMOTAXIS PROTEIN MCPB"/>
    <property type="match status" value="1"/>
</dbReference>
<dbReference type="Pfam" id="PF01590">
    <property type="entry name" value="GAF"/>
    <property type="match status" value="2"/>
</dbReference>
<feature type="domain" description="Methyl-accepting transducer" evidence="6">
    <location>
        <begin position="873"/>
        <end position="1109"/>
    </location>
</feature>
<name>A0ABW6IB86_9CYAN</name>
<keyword evidence="4" id="KW-0472">Membrane</keyword>
<dbReference type="Gene3D" id="1.10.287.950">
    <property type="entry name" value="Methyl-accepting chemotaxis protein"/>
    <property type="match status" value="1"/>
</dbReference>
<protein>
    <submittedName>
        <fullName evidence="8">Methyl-accepting chemotaxis protein</fullName>
    </submittedName>
</protein>
<gene>
    <name evidence="8" type="ORF">ACFVKH_03885</name>
</gene>
<dbReference type="PROSITE" id="PS50111">
    <property type="entry name" value="CHEMOTAXIS_TRANSDUC_2"/>
    <property type="match status" value="1"/>
</dbReference>
<keyword evidence="4" id="KW-0812">Transmembrane</keyword>
<evidence type="ECO:0000256" key="4">
    <source>
        <dbReference type="SAM" id="Phobius"/>
    </source>
</evidence>
<proteinExistence type="inferred from homology"/>
<dbReference type="SMART" id="SM00065">
    <property type="entry name" value="GAF"/>
    <property type="match status" value="2"/>
</dbReference>
<feature type="domain" description="Phytochrome chromophore attachment site" evidence="5">
    <location>
        <begin position="657"/>
        <end position="784"/>
    </location>
</feature>
<feature type="domain" description="HAMP" evidence="7">
    <location>
        <begin position="398"/>
        <end position="450"/>
    </location>
</feature>
<keyword evidence="4" id="KW-1133">Transmembrane helix</keyword>
<dbReference type="InterPro" id="IPR029016">
    <property type="entry name" value="GAF-like_dom_sf"/>
</dbReference>
<dbReference type="CDD" id="cd11386">
    <property type="entry name" value="MCP_signal"/>
    <property type="match status" value="1"/>
</dbReference>
<feature type="domain" description="Phytochrome chromophore attachment site" evidence="5">
    <location>
        <begin position="475"/>
        <end position="611"/>
    </location>
</feature>
<dbReference type="RefSeq" id="WP_377961875.1">
    <property type="nucleotide sequence ID" value="NZ_JBHZOL010000021.1"/>
</dbReference>
<keyword evidence="1 3" id="KW-0807">Transducer</keyword>
<dbReference type="InterPro" id="IPR003018">
    <property type="entry name" value="GAF"/>
</dbReference>
<reference evidence="8 9" key="1">
    <citation type="submission" date="2024-10" db="EMBL/GenBank/DDBJ databases">
        <authorList>
            <person name="Ratan Roy A."/>
            <person name="Morales Sandoval P.H."/>
            <person name="De Los Santos Villalobos S."/>
            <person name="Chakraborty S."/>
            <person name="Mukherjee J."/>
        </authorList>
    </citation>
    <scope>NUCLEOTIDE SEQUENCE [LARGE SCALE GENOMIC DNA]</scope>
    <source>
        <strain evidence="8 9">S1</strain>
    </source>
</reference>
<feature type="domain" description="HAMP" evidence="7">
    <location>
        <begin position="817"/>
        <end position="868"/>
    </location>
</feature>
<dbReference type="Pfam" id="PF00672">
    <property type="entry name" value="HAMP"/>
    <property type="match status" value="1"/>
</dbReference>
<dbReference type="SMART" id="SM00304">
    <property type="entry name" value="HAMP"/>
    <property type="match status" value="2"/>
</dbReference>
<dbReference type="InterPro" id="IPR016132">
    <property type="entry name" value="Phyto_chromo_attachment"/>
</dbReference>
<dbReference type="SUPFAM" id="SSF55781">
    <property type="entry name" value="GAF domain-like"/>
    <property type="match status" value="2"/>
</dbReference>
<dbReference type="CDD" id="cd18773">
    <property type="entry name" value="PDC1_HK_sensor"/>
    <property type="match status" value="1"/>
</dbReference>
<sequence length="1149" mass="124338">MNTNSPLAQTLPVAHKPTEMTWRLASNQPDKAKSLRFQLLRGVLPAVLIPLAIAGTVGYRVIHENLEEDLAESVHSKAMLASELTRDYLQEIASVPELVADNPLVIEAAQTASQRSPDLNDLSAEEVEQRFAETKLLRPSEALNNYLAQTAETTGLAELFFTEQRGLNVAYSSPTSDFVQSDEDWWREAQSKGRWVSEPIFDESAGTFGIEFSQAIADPASGDFLGVVKAVVPADSARLQVIPEMLELAGLEGSQQVQLVDAFTGKVLQTITADGVTDTREIVGGDLLGEVALTVDNALAAATNPAELSADLQNQYDLKELDVSQFETDENNQGLVVSFVASGRKYYLSAIANTHLMAIASISNDELETAGQRLLVIFALVTLAAAGVAIAVILRLANQLSSPLRYLSGTAEAVAAGNLDVAAVPCGAQETQTLANTFNTLVSRVKGFLQEQTNAADQARLLSEIAGFRIRNAQDLTTAFTKALTEARTSLAADRIVVYRFKADWSGYISHESVAAGWPEALNDKIEDPCIPLDLIEGYQKDRVVATDDVFNAGFHPDHLKLMERLQIKANLVVPILNEGQLFGLLIAHHCNQPHAWQSLEITFMRQLALQLGGMLDQLAYLQSRTAEAERSQALRDITLETLEAETAEAVLAQLPVEKVRQTLQADRVIVYRFDQNWKGTITLEAVVAPWPQALGAQIHDPCFERNYVEKYEQGRVQATANIYEAGLTECHLKQLAPFQVKANLVAPINQGGKLLGLLIAHQCSRPRQWTTTEIDFFTQVATQVGLALDRCDLLTQREQAAEQARAIASDQQQQKEALQMQLINLLGDIEGAASGDLTVRADVTVGEIGTVADFFNSIVENLRQIVTQVKATAQQVNRSVGENEEAIRQLADEALSQAEDITRALSSVETMTQSIQSVAASAHQAAQVARTASMTAESGGTAMERTEQNILMLRETVGTTAKKVKRLGESSQQISKVVSLINQIALQTNLLAINAGIEAARAGQEGQGFAVVAEEVGELANRSAAATQEIEKIVDAIQRETAQVVEAMEQSTTQVVEGTHLVEEAKASLGQIVEVSRQIDQLVQSISSATVSQVETSTTVSQLMQMIAEVSKQTSGSSLQVSSALRSTVAVAQELQASVGTFKVDAEG</sequence>
<dbReference type="PANTHER" id="PTHR32089">
    <property type="entry name" value="METHYL-ACCEPTING CHEMOTAXIS PROTEIN MCPB"/>
    <property type="match status" value="1"/>
</dbReference>
<organism evidence="8 9">
    <name type="scientific">Almyronema epifaneia S1</name>
    <dbReference type="NCBI Taxonomy" id="2991925"/>
    <lineage>
        <taxon>Bacteria</taxon>
        <taxon>Bacillati</taxon>
        <taxon>Cyanobacteriota</taxon>
        <taxon>Cyanophyceae</taxon>
        <taxon>Nodosilineales</taxon>
        <taxon>Nodosilineaceae</taxon>
        <taxon>Almyronema</taxon>
        <taxon>Almyronema epifaneia</taxon>
    </lineage>
</organism>
<dbReference type="Pfam" id="PF00015">
    <property type="entry name" value="MCPsignal"/>
    <property type="match status" value="1"/>
</dbReference>
<dbReference type="Gene3D" id="3.30.450.40">
    <property type="match status" value="2"/>
</dbReference>
<dbReference type="SUPFAM" id="SSF58104">
    <property type="entry name" value="Methyl-accepting chemotaxis protein (MCP) signaling domain"/>
    <property type="match status" value="1"/>
</dbReference>
<evidence type="ECO:0000256" key="2">
    <source>
        <dbReference type="ARBA" id="ARBA00029447"/>
    </source>
</evidence>
<evidence type="ECO:0000313" key="9">
    <source>
        <dbReference type="Proteomes" id="UP001600165"/>
    </source>
</evidence>
<comment type="similarity">
    <text evidence="2">Belongs to the methyl-accepting chemotaxis (MCP) protein family.</text>
</comment>
<dbReference type="SMART" id="SM00283">
    <property type="entry name" value="MA"/>
    <property type="match status" value="1"/>
</dbReference>
<dbReference type="Gene3D" id="6.10.340.10">
    <property type="match status" value="1"/>
</dbReference>
<dbReference type="InterPro" id="IPR004089">
    <property type="entry name" value="MCPsignal_dom"/>
</dbReference>
<dbReference type="EMBL" id="JBHZOL010000021">
    <property type="protein sequence ID" value="MFE4105406.1"/>
    <property type="molecule type" value="Genomic_DNA"/>
</dbReference>
<evidence type="ECO:0000259" key="5">
    <source>
        <dbReference type="PROSITE" id="PS50046"/>
    </source>
</evidence>
<keyword evidence="9" id="KW-1185">Reference proteome</keyword>
<accession>A0ABW6IB86</accession>
<evidence type="ECO:0000259" key="7">
    <source>
        <dbReference type="PROSITE" id="PS50885"/>
    </source>
</evidence>
<dbReference type="PROSITE" id="PS50046">
    <property type="entry name" value="PHYTOCHROME_2"/>
    <property type="match status" value="2"/>
</dbReference>
<evidence type="ECO:0000256" key="3">
    <source>
        <dbReference type="PROSITE-ProRule" id="PRU00284"/>
    </source>
</evidence>
<evidence type="ECO:0000259" key="6">
    <source>
        <dbReference type="PROSITE" id="PS50111"/>
    </source>
</evidence>
<dbReference type="InterPro" id="IPR003660">
    <property type="entry name" value="HAMP_dom"/>
</dbReference>